<dbReference type="Proteomes" id="UP000244892">
    <property type="component" value="Chromosome"/>
</dbReference>
<dbReference type="KEGG" id="aon:DEH84_12665"/>
<evidence type="ECO:0000256" key="9">
    <source>
        <dbReference type="SAM" id="SignalP"/>
    </source>
</evidence>
<dbReference type="GO" id="GO:0009279">
    <property type="term" value="C:cell outer membrane"/>
    <property type="evidence" value="ECO:0007669"/>
    <property type="project" value="UniProtKB-SubCell"/>
</dbReference>
<dbReference type="PANTHER" id="PTHR30026">
    <property type="entry name" value="OUTER MEMBRANE PROTEIN TOLC"/>
    <property type="match status" value="1"/>
</dbReference>
<dbReference type="PANTHER" id="PTHR30026:SF20">
    <property type="entry name" value="OUTER MEMBRANE PROTEIN TOLC"/>
    <property type="match status" value="1"/>
</dbReference>
<keyword evidence="4" id="KW-1134">Transmembrane beta strand</keyword>
<keyword evidence="3" id="KW-0813">Transport</keyword>
<evidence type="ECO:0000256" key="6">
    <source>
        <dbReference type="ARBA" id="ARBA00023136"/>
    </source>
</evidence>
<keyword evidence="9" id="KW-0732">Signal</keyword>
<dbReference type="GO" id="GO:0015562">
    <property type="term" value="F:efflux transmembrane transporter activity"/>
    <property type="evidence" value="ECO:0007669"/>
    <property type="project" value="InterPro"/>
</dbReference>
<evidence type="ECO:0008006" key="12">
    <source>
        <dbReference type="Google" id="ProtNLM"/>
    </source>
</evidence>
<evidence type="ECO:0000256" key="3">
    <source>
        <dbReference type="ARBA" id="ARBA00022448"/>
    </source>
</evidence>
<dbReference type="Gene3D" id="1.20.1600.10">
    <property type="entry name" value="Outer membrane efflux proteins (OEP)"/>
    <property type="match status" value="1"/>
</dbReference>
<protein>
    <recommendedName>
        <fullName evidence="12">Transporter</fullName>
    </recommendedName>
</protein>
<evidence type="ECO:0000256" key="1">
    <source>
        <dbReference type="ARBA" id="ARBA00004442"/>
    </source>
</evidence>
<dbReference type="OrthoDB" id="8558511at2"/>
<keyword evidence="8" id="KW-0175">Coiled coil</keyword>
<sequence>MKSSVLLTGCVCALSSAAVLLARPVLAASPAATEPGVRAVPSASPAEAAGPLLLRQGVEAAWQRHPWAQALATRQTQQQADLSLAGAWVSAPPTASLGRLGDRAGTRAPRQEWEAELSVPLWWPGQRGAGRTLAERSQAQLEAEAAAQKLLVAEAVRTAWWTVLSAQDQVAVLQGRVEAAEALQQDVERRHRAGELARVDAHAASAEWLAARSELAEARQALRAAEGRWQALTGLPMAAQVPSATWPSAQTEEVTVDAHPALQAAQLEAAVAEARVDVAAAAAREAPEVAVRVVRERRDTTEPFDNTVGVRVSVPLGSTPRTLRASAGARAEWIEADARMAQLTVRLHAALTEAHEALATARTRLGLARERAELAADSERLLRKAFSLGEVDLATLLRARAGAFDADRELRRQRRALDAAQDQLQHALGRLP</sequence>
<evidence type="ECO:0000256" key="5">
    <source>
        <dbReference type="ARBA" id="ARBA00022692"/>
    </source>
</evidence>
<keyword evidence="5" id="KW-0812">Transmembrane</keyword>
<dbReference type="RefSeq" id="WP_109037171.1">
    <property type="nucleotide sequence ID" value="NZ_CP029210.1"/>
</dbReference>
<feature type="coiled-coil region" evidence="8">
    <location>
        <begin position="403"/>
        <end position="430"/>
    </location>
</feature>
<evidence type="ECO:0000313" key="11">
    <source>
        <dbReference type="Proteomes" id="UP000244892"/>
    </source>
</evidence>
<keyword evidence="6" id="KW-0472">Membrane</keyword>
<dbReference type="InterPro" id="IPR003423">
    <property type="entry name" value="OMP_efflux"/>
</dbReference>
<keyword evidence="7" id="KW-0998">Cell outer membrane</keyword>
<reference evidence="10 11" key="1">
    <citation type="submission" date="2018-05" db="EMBL/GenBank/DDBJ databases">
        <title>complete genome sequence of Aquabacterium olei NBRC 110486.</title>
        <authorList>
            <person name="Tang B."/>
            <person name="Chang J."/>
            <person name="Zhang L."/>
            <person name="Yang H."/>
        </authorList>
    </citation>
    <scope>NUCLEOTIDE SEQUENCE [LARGE SCALE GENOMIC DNA]</scope>
    <source>
        <strain evidence="10 11">NBRC 110486</strain>
    </source>
</reference>
<dbReference type="GO" id="GO:1990281">
    <property type="term" value="C:efflux pump complex"/>
    <property type="evidence" value="ECO:0007669"/>
    <property type="project" value="TreeGrafter"/>
</dbReference>
<dbReference type="Pfam" id="PF02321">
    <property type="entry name" value="OEP"/>
    <property type="match status" value="1"/>
</dbReference>
<name>A0A2U8FSY9_9BURK</name>
<accession>A0A2U8FSY9</accession>
<evidence type="ECO:0000256" key="7">
    <source>
        <dbReference type="ARBA" id="ARBA00023237"/>
    </source>
</evidence>
<dbReference type="InterPro" id="IPR051906">
    <property type="entry name" value="TolC-like"/>
</dbReference>
<organism evidence="10 11">
    <name type="scientific">Aquabacterium olei</name>
    <dbReference type="NCBI Taxonomy" id="1296669"/>
    <lineage>
        <taxon>Bacteria</taxon>
        <taxon>Pseudomonadati</taxon>
        <taxon>Pseudomonadota</taxon>
        <taxon>Betaproteobacteria</taxon>
        <taxon>Burkholderiales</taxon>
        <taxon>Aquabacterium</taxon>
    </lineage>
</organism>
<dbReference type="AlphaFoldDB" id="A0A2U8FSY9"/>
<feature type="signal peptide" evidence="9">
    <location>
        <begin position="1"/>
        <end position="27"/>
    </location>
</feature>
<feature type="chain" id="PRO_5016076113" description="Transporter" evidence="9">
    <location>
        <begin position="28"/>
        <end position="432"/>
    </location>
</feature>
<evidence type="ECO:0000313" key="10">
    <source>
        <dbReference type="EMBL" id="AWI54175.1"/>
    </source>
</evidence>
<evidence type="ECO:0000256" key="8">
    <source>
        <dbReference type="SAM" id="Coils"/>
    </source>
</evidence>
<comment type="similarity">
    <text evidence="2">Belongs to the outer membrane factor (OMF) (TC 1.B.17) family.</text>
</comment>
<evidence type="ECO:0000256" key="2">
    <source>
        <dbReference type="ARBA" id="ARBA00007613"/>
    </source>
</evidence>
<proteinExistence type="inferred from homology"/>
<dbReference type="EMBL" id="CP029210">
    <property type="protein sequence ID" value="AWI54175.1"/>
    <property type="molecule type" value="Genomic_DNA"/>
</dbReference>
<comment type="subcellular location">
    <subcellularLocation>
        <location evidence="1">Cell outer membrane</location>
    </subcellularLocation>
</comment>
<gene>
    <name evidence="10" type="ORF">DEH84_12665</name>
</gene>
<dbReference type="GO" id="GO:0015288">
    <property type="term" value="F:porin activity"/>
    <property type="evidence" value="ECO:0007669"/>
    <property type="project" value="TreeGrafter"/>
</dbReference>
<evidence type="ECO:0000256" key="4">
    <source>
        <dbReference type="ARBA" id="ARBA00022452"/>
    </source>
</evidence>
<keyword evidence="11" id="KW-1185">Reference proteome</keyword>
<dbReference type="SUPFAM" id="SSF56954">
    <property type="entry name" value="Outer membrane efflux proteins (OEP)"/>
    <property type="match status" value="1"/>
</dbReference>